<gene>
    <name evidence="2" type="ORF">GGQ61_000831</name>
</gene>
<feature type="transmembrane region" description="Helical" evidence="1">
    <location>
        <begin position="661"/>
        <end position="680"/>
    </location>
</feature>
<feature type="transmembrane region" description="Helical" evidence="1">
    <location>
        <begin position="239"/>
        <end position="257"/>
    </location>
</feature>
<dbReference type="RefSeq" id="WP_183769999.1">
    <property type="nucleotide sequence ID" value="NZ_JACIDK010000001.1"/>
</dbReference>
<evidence type="ECO:0000313" key="3">
    <source>
        <dbReference type="Proteomes" id="UP000530564"/>
    </source>
</evidence>
<name>A0A839ZVP8_9CAUL</name>
<feature type="transmembrane region" description="Helical" evidence="1">
    <location>
        <begin position="178"/>
        <end position="201"/>
    </location>
</feature>
<feature type="transmembrane region" description="Helical" evidence="1">
    <location>
        <begin position="711"/>
        <end position="732"/>
    </location>
</feature>
<feature type="transmembrane region" description="Helical" evidence="1">
    <location>
        <begin position="687"/>
        <end position="705"/>
    </location>
</feature>
<reference evidence="2 3" key="1">
    <citation type="submission" date="2020-08" db="EMBL/GenBank/DDBJ databases">
        <title>Genomic Encyclopedia of Type Strains, Phase IV (KMG-IV): sequencing the most valuable type-strain genomes for metagenomic binning, comparative biology and taxonomic classification.</title>
        <authorList>
            <person name="Goeker M."/>
        </authorList>
    </citation>
    <scope>NUCLEOTIDE SEQUENCE [LARGE SCALE GENOMIC DNA]</scope>
    <source>
        <strain evidence="2 3">DSM 21793</strain>
    </source>
</reference>
<keyword evidence="1" id="KW-0812">Transmembrane</keyword>
<organism evidence="2 3">
    <name type="scientific">Phenylobacterium haematophilum</name>
    <dbReference type="NCBI Taxonomy" id="98513"/>
    <lineage>
        <taxon>Bacteria</taxon>
        <taxon>Pseudomonadati</taxon>
        <taxon>Pseudomonadota</taxon>
        <taxon>Alphaproteobacteria</taxon>
        <taxon>Caulobacterales</taxon>
        <taxon>Caulobacteraceae</taxon>
        <taxon>Phenylobacterium</taxon>
    </lineage>
</organism>
<feature type="transmembrane region" description="Helical" evidence="1">
    <location>
        <begin position="599"/>
        <end position="621"/>
    </location>
</feature>
<comment type="caution">
    <text evidence="2">The sequence shown here is derived from an EMBL/GenBank/DDBJ whole genome shotgun (WGS) entry which is preliminary data.</text>
</comment>
<feature type="transmembrane region" description="Helical" evidence="1">
    <location>
        <begin position="269"/>
        <end position="290"/>
    </location>
</feature>
<feature type="transmembrane region" description="Helical" evidence="1">
    <location>
        <begin position="372"/>
        <end position="393"/>
    </location>
</feature>
<feature type="transmembrane region" description="Helical" evidence="1">
    <location>
        <begin position="213"/>
        <end position="233"/>
    </location>
</feature>
<keyword evidence="3" id="KW-1185">Reference proteome</keyword>
<dbReference type="EMBL" id="JACIDK010000001">
    <property type="protein sequence ID" value="MBB3890134.1"/>
    <property type="molecule type" value="Genomic_DNA"/>
</dbReference>
<feature type="transmembrane region" description="Helical" evidence="1">
    <location>
        <begin position="744"/>
        <end position="762"/>
    </location>
</feature>
<dbReference type="Proteomes" id="UP000530564">
    <property type="component" value="Unassembled WGS sequence"/>
</dbReference>
<evidence type="ECO:0000256" key="1">
    <source>
        <dbReference type="SAM" id="Phobius"/>
    </source>
</evidence>
<sequence>MWLLRAMLGALALLSLAVILAPEPSARPMQGLSTEIVMGRPHTQPLHDAVGVDGALRAGTPRDSAIQRSLSPRGVRPMALEIGPLEPVDYVGVTYQGAVREYETRNALYLRCSSHGRIKPIAGGATEGTFTESIVPLGPNWCPDGKVYLRLVGTSDYRNIGVAPPYSVSTLSYLKQSYLGFVGYLLTAFAVVFAAFFAGGVVARATRSGVDPVLAGFLGVGVASLTIFYAYAWTPLPPGGGLLFVAALAGTVAWVCWKTPDVASSVWRAQKFPVCAWFLTAFLVFTVLHLGGTGSGAWEAARRFAPAVWSSDHLLPGIFAETVRLGVHPLQTLPGDWSLSDRPPLMAGGYLLFADLFALLQANNDGPHLHAATLGVGGITLSALWAAALYWGVRRAGKSPAAVATIGVILVALTPFALFNTGYTWPKLMGAAFSIAAAAYAFRLRAPRRAPFGETATFGGLAGFAMLCHSASAFFLAPVALIYFATRLWRSPKALVAGAAVGLALLATWSAFKATALPSDDPLLAYALTGELHLGSQEPLLARIAARYQEHSAREWLQAKAEIAAYLFTPTPPPSPQTLSRPIPPPETNLAGRLRYWDFYALSAGNLAILLVGACGIWGVLQPRAARKPQAAMAAPLLGAVAGCYALFVGVAFLALFVHQFSYDAVLALALAGVVSVGAWPRGRPVLLALTAATALYTAIVWIAAPLDALINLDLAAVGALALTGGGLALALRRPTPGRPARTVLVALALALVTGAAVWLWPSAAIRELHPPELAYMAKLVPDPGIDLDRCRGSLDGMAARKAGDWRIFGWAWDVASGAPVRAVSVLDDGLLVGAAKTGKARPDVPQSLPMVTDAAVGWILDLANRPSHPQVIVTLGDGSTCTLGGAS</sequence>
<proteinExistence type="predicted"/>
<protein>
    <submittedName>
        <fullName evidence="2">Uncharacterized protein</fullName>
    </submittedName>
</protein>
<dbReference type="AlphaFoldDB" id="A0A839ZVP8"/>
<accession>A0A839ZVP8</accession>
<evidence type="ECO:0000313" key="2">
    <source>
        <dbReference type="EMBL" id="MBB3890134.1"/>
    </source>
</evidence>
<keyword evidence="1" id="KW-0472">Membrane</keyword>
<feature type="transmembrane region" description="Helical" evidence="1">
    <location>
        <begin position="458"/>
        <end position="482"/>
    </location>
</feature>
<keyword evidence="1" id="KW-1133">Transmembrane helix</keyword>
<feature type="transmembrane region" description="Helical" evidence="1">
    <location>
        <begin position="399"/>
        <end position="419"/>
    </location>
</feature>
<feature type="transmembrane region" description="Helical" evidence="1">
    <location>
        <begin position="494"/>
        <end position="512"/>
    </location>
</feature>
<feature type="transmembrane region" description="Helical" evidence="1">
    <location>
        <begin position="633"/>
        <end position="655"/>
    </location>
</feature>